<sequence>MSDQLNENVINLYWNNYTSVVIFALISYEYLLLLEDEVKYVWVSVQLPSCKMISTWRLTRSPEKAVVTDDMPLPRCSISRPFPCAPLWLL</sequence>
<accession>A0A1J8QSE2</accession>
<dbReference type="Pfam" id="PF20151">
    <property type="entry name" value="DUF6533"/>
    <property type="match status" value="1"/>
</dbReference>
<keyword evidence="1" id="KW-0472">Membrane</keyword>
<keyword evidence="1" id="KW-1133">Transmembrane helix</keyword>
<dbReference type="AlphaFoldDB" id="A0A1J8QSE2"/>
<dbReference type="EMBL" id="LVVM01002630">
    <property type="protein sequence ID" value="OJA16361.1"/>
    <property type="molecule type" value="Genomic_DNA"/>
</dbReference>
<evidence type="ECO:0000313" key="4">
    <source>
        <dbReference type="Proteomes" id="UP000183567"/>
    </source>
</evidence>
<evidence type="ECO:0000313" key="3">
    <source>
        <dbReference type="EMBL" id="OJA16361.1"/>
    </source>
</evidence>
<keyword evidence="1" id="KW-0812">Transmembrane</keyword>
<dbReference type="Proteomes" id="UP000183567">
    <property type="component" value="Unassembled WGS sequence"/>
</dbReference>
<evidence type="ECO:0000259" key="2">
    <source>
        <dbReference type="Pfam" id="PF20151"/>
    </source>
</evidence>
<protein>
    <recommendedName>
        <fullName evidence="2">DUF6533 domain-containing protein</fullName>
    </recommendedName>
</protein>
<organism evidence="3 4">
    <name type="scientific">Rhizopogon vesiculosus</name>
    <dbReference type="NCBI Taxonomy" id="180088"/>
    <lineage>
        <taxon>Eukaryota</taxon>
        <taxon>Fungi</taxon>
        <taxon>Dikarya</taxon>
        <taxon>Basidiomycota</taxon>
        <taxon>Agaricomycotina</taxon>
        <taxon>Agaricomycetes</taxon>
        <taxon>Agaricomycetidae</taxon>
        <taxon>Boletales</taxon>
        <taxon>Suillineae</taxon>
        <taxon>Rhizopogonaceae</taxon>
        <taxon>Rhizopogon</taxon>
    </lineage>
</organism>
<feature type="transmembrane region" description="Helical" evidence="1">
    <location>
        <begin position="12"/>
        <end position="33"/>
    </location>
</feature>
<comment type="caution">
    <text evidence="3">The sequence shown here is derived from an EMBL/GenBank/DDBJ whole genome shotgun (WGS) entry which is preliminary data.</text>
</comment>
<reference evidence="3 4" key="1">
    <citation type="submission" date="2016-03" db="EMBL/GenBank/DDBJ databases">
        <title>Comparative genomics of the ectomycorrhizal sister species Rhizopogon vinicolor and Rhizopogon vesiculosus (Basidiomycota: Boletales) reveals a divergence of the mating type B locus.</title>
        <authorList>
            <person name="Mujic A.B."/>
            <person name="Kuo A."/>
            <person name="Tritt A."/>
            <person name="Lipzen A."/>
            <person name="Chen C."/>
            <person name="Johnson J."/>
            <person name="Sharma A."/>
            <person name="Barry K."/>
            <person name="Grigoriev I.V."/>
            <person name="Spatafora J.W."/>
        </authorList>
    </citation>
    <scope>NUCLEOTIDE SEQUENCE [LARGE SCALE GENOMIC DNA]</scope>
    <source>
        <strain evidence="3 4">AM-OR11-056</strain>
    </source>
</reference>
<dbReference type="InterPro" id="IPR045340">
    <property type="entry name" value="DUF6533"/>
</dbReference>
<name>A0A1J8QSE2_9AGAM</name>
<proteinExistence type="predicted"/>
<keyword evidence="4" id="KW-1185">Reference proteome</keyword>
<feature type="domain" description="DUF6533" evidence="2">
    <location>
        <begin position="17"/>
        <end position="54"/>
    </location>
</feature>
<gene>
    <name evidence="3" type="ORF">AZE42_07976</name>
</gene>
<dbReference type="OrthoDB" id="2684609at2759"/>
<evidence type="ECO:0000256" key="1">
    <source>
        <dbReference type="SAM" id="Phobius"/>
    </source>
</evidence>